<evidence type="ECO:0000313" key="3">
    <source>
        <dbReference type="Proteomes" id="UP000295058"/>
    </source>
</evidence>
<sequence>MYCDRDSCLPLRHLCEGTSPRGNGSSSRRHHGAFKPMPGPQTPEPTALDARLHGHDGRCCHPRIFLVTPAKTGVHPAGTTGLSNLCQGRKLRSRLLWMPVCTGMTADAVTPYFPRHSRGNGSPSRRHHGAFKPAPGPQTPEPTALDARLHGHDGRYCHPREGGGPLHGAQNVGIPSCLQSGFRLVGRNDYVNGHIRSTRLQGSGFWLKWPCIQWLASRRKSSPLIWTKSRLSPLSR</sequence>
<gene>
    <name evidence="2" type="ORF">LY04_00677</name>
</gene>
<evidence type="ECO:0000256" key="1">
    <source>
        <dbReference type="SAM" id="MobiDB-lite"/>
    </source>
</evidence>
<name>A0ABY2F3T2_9GAMM</name>
<feature type="compositionally biased region" description="Basic and acidic residues" evidence="1">
    <location>
        <begin position="147"/>
        <end position="161"/>
    </location>
</feature>
<feature type="region of interest" description="Disordered" evidence="1">
    <location>
        <begin position="19"/>
        <end position="45"/>
    </location>
</feature>
<evidence type="ECO:0000313" key="2">
    <source>
        <dbReference type="EMBL" id="TDW62603.1"/>
    </source>
</evidence>
<keyword evidence="3" id="KW-1185">Reference proteome</keyword>
<organism evidence="2 3">
    <name type="scientific">Oceanimonas baumannii</name>
    <dbReference type="NCBI Taxonomy" id="129578"/>
    <lineage>
        <taxon>Bacteria</taxon>
        <taxon>Pseudomonadati</taxon>
        <taxon>Pseudomonadota</taxon>
        <taxon>Gammaproteobacteria</taxon>
        <taxon>Aeromonadales</taxon>
        <taxon>Aeromonadaceae</taxon>
        <taxon>Oceanimonas</taxon>
    </lineage>
</organism>
<reference evidence="2 3" key="1">
    <citation type="submission" date="2019-03" db="EMBL/GenBank/DDBJ databases">
        <title>Genomic Encyclopedia of Archaeal and Bacterial Type Strains, Phase II (KMG-II): from individual species to whole genera.</title>
        <authorList>
            <person name="Goeker M."/>
        </authorList>
    </citation>
    <scope>NUCLEOTIDE SEQUENCE [LARGE SCALE GENOMIC DNA]</scope>
    <source>
        <strain evidence="2 3">DSM 15594</strain>
    </source>
</reference>
<accession>A0ABY2F3T2</accession>
<comment type="caution">
    <text evidence="2">The sequence shown here is derived from an EMBL/GenBank/DDBJ whole genome shotgun (WGS) entry which is preliminary data.</text>
</comment>
<proteinExistence type="predicted"/>
<feature type="region of interest" description="Disordered" evidence="1">
    <location>
        <begin position="112"/>
        <end position="164"/>
    </location>
</feature>
<dbReference type="EMBL" id="SODO01000001">
    <property type="protein sequence ID" value="TDW62603.1"/>
    <property type="molecule type" value="Genomic_DNA"/>
</dbReference>
<dbReference type="Proteomes" id="UP000295058">
    <property type="component" value="Unassembled WGS sequence"/>
</dbReference>
<protein>
    <submittedName>
        <fullName evidence="2">Uncharacterized protein</fullName>
    </submittedName>
</protein>